<organism evidence="2 3">
    <name type="scientific">Rhodopirellula maiorica SM1</name>
    <dbReference type="NCBI Taxonomy" id="1265738"/>
    <lineage>
        <taxon>Bacteria</taxon>
        <taxon>Pseudomonadati</taxon>
        <taxon>Planctomycetota</taxon>
        <taxon>Planctomycetia</taxon>
        <taxon>Pirellulales</taxon>
        <taxon>Pirellulaceae</taxon>
        <taxon>Novipirellula</taxon>
    </lineage>
</organism>
<dbReference type="EMBL" id="ANOG01000062">
    <property type="protein sequence ID" value="EMI22658.1"/>
    <property type="molecule type" value="Genomic_DNA"/>
</dbReference>
<dbReference type="PATRIC" id="fig|1265738.3.peg.414"/>
<dbReference type="Proteomes" id="UP000011991">
    <property type="component" value="Unassembled WGS sequence"/>
</dbReference>
<comment type="caution">
    <text evidence="2">The sequence shown here is derived from an EMBL/GenBank/DDBJ whole genome shotgun (WGS) entry which is preliminary data.</text>
</comment>
<dbReference type="AlphaFoldDB" id="M5RTJ0"/>
<feature type="domain" description="RiboL-PSP-HEPN" evidence="1">
    <location>
        <begin position="69"/>
        <end position="209"/>
    </location>
</feature>
<gene>
    <name evidence="2" type="ORF">RMSM_00413</name>
</gene>
<dbReference type="InterPro" id="IPR041519">
    <property type="entry name" value="HEPN_RiboL-PSP"/>
</dbReference>
<reference evidence="2 3" key="1">
    <citation type="journal article" date="2013" name="Mar. Genomics">
        <title>Expression of sulfatases in Rhodopirellula baltica and the diversity of sulfatases in the genus Rhodopirellula.</title>
        <authorList>
            <person name="Wegner C.E."/>
            <person name="Richter-Heitmann T."/>
            <person name="Klindworth A."/>
            <person name="Klockow C."/>
            <person name="Richter M."/>
            <person name="Achstetter T."/>
            <person name="Glockner F.O."/>
            <person name="Harder J."/>
        </authorList>
    </citation>
    <scope>NUCLEOTIDE SEQUENCE [LARGE SCALE GENOMIC DNA]</scope>
    <source>
        <strain evidence="2 3">SM1</strain>
    </source>
</reference>
<protein>
    <recommendedName>
        <fullName evidence="1">RiboL-PSP-HEPN domain-containing protein</fullName>
    </recommendedName>
</protein>
<sequence>MPIISLQKSPLKTFSQRMANIAQLQQAVEDLESLQRMVNKLKTLQLRESENDPLQPAVKDLELKQVRHLPQKQGLLVGCYVVLLVAGWQQFLQGTALNAFQTLDPLLPDLSDKDERKRRKQLRRAGFDIRGGYPFNTPNVKNTDALFRVATGINKISDAWTTEELPSDKVCTRLDHIVQVRHNVAHSIFSLEALSVEENFDDMQFVFTIASITSDRVDEHVKNITDA</sequence>
<dbReference type="OrthoDB" id="9134022at2"/>
<name>M5RTJ0_9BACT</name>
<dbReference type="RefSeq" id="WP_008690766.1">
    <property type="nucleotide sequence ID" value="NZ_ANOG01000062.1"/>
</dbReference>
<evidence type="ECO:0000259" key="1">
    <source>
        <dbReference type="Pfam" id="PF18735"/>
    </source>
</evidence>
<accession>M5RTJ0</accession>
<proteinExistence type="predicted"/>
<evidence type="ECO:0000313" key="3">
    <source>
        <dbReference type="Proteomes" id="UP000011991"/>
    </source>
</evidence>
<dbReference type="Pfam" id="PF18735">
    <property type="entry name" value="HEPN_RiboL-PSP"/>
    <property type="match status" value="1"/>
</dbReference>
<keyword evidence="3" id="KW-1185">Reference proteome</keyword>
<evidence type="ECO:0000313" key="2">
    <source>
        <dbReference type="EMBL" id="EMI22658.1"/>
    </source>
</evidence>